<gene>
    <name evidence="13" type="ORF">MCOR_55523</name>
</gene>
<evidence type="ECO:0000256" key="10">
    <source>
        <dbReference type="ARBA" id="ARBA00023303"/>
    </source>
</evidence>
<keyword evidence="4 11" id="KW-0812">Transmembrane</keyword>
<accession>A0A6J8ESC4</accession>
<evidence type="ECO:0000256" key="12">
    <source>
        <dbReference type="SAM" id="Phobius"/>
    </source>
</evidence>
<dbReference type="PANTHER" id="PTHR11690:SF248">
    <property type="entry name" value="PICKPOCKET 17, ISOFORM A"/>
    <property type="match status" value="1"/>
</dbReference>
<feature type="transmembrane region" description="Helical" evidence="12">
    <location>
        <begin position="36"/>
        <end position="55"/>
    </location>
</feature>
<reference evidence="13 14" key="1">
    <citation type="submission" date="2020-06" db="EMBL/GenBank/DDBJ databases">
        <authorList>
            <person name="Li R."/>
            <person name="Bekaert M."/>
        </authorList>
    </citation>
    <scope>NUCLEOTIDE SEQUENCE [LARGE SCALE GENOMIC DNA]</scope>
    <source>
        <strain evidence="14">wild</strain>
    </source>
</reference>
<dbReference type="GO" id="GO:0015280">
    <property type="term" value="F:ligand-gated sodium channel activity"/>
    <property type="evidence" value="ECO:0007669"/>
    <property type="project" value="TreeGrafter"/>
</dbReference>
<evidence type="ECO:0000256" key="2">
    <source>
        <dbReference type="ARBA" id="ARBA00022448"/>
    </source>
</evidence>
<evidence type="ECO:0000256" key="4">
    <source>
        <dbReference type="ARBA" id="ARBA00022692"/>
    </source>
</evidence>
<comment type="subcellular location">
    <subcellularLocation>
        <location evidence="1">Membrane</location>
        <topology evidence="1">Multi-pass membrane protein</topology>
    </subcellularLocation>
</comment>
<dbReference type="PRINTS" id="PR01078">
    <property type="entry name" value="AMINACHANNEL"/>
</dbReference>
<comment type="similarity">
    <text evidence="11">Belongs to the amiloride-sensitive sodium channel (TC 1.A.6) family.</text>
</comment>
<dbReference type="OrthoDB" id="6021021at2759"/>
<dbReference type="PANTHER" id="PTHR11690">
    <property type="entry name" value="AMILORIDE-SENSITIVE SODIUM CHANNEL-RELATED"/>
    <property type="match status" value="1"/>
</dbReference>
<proteinExistence type="inferred from homology"/>
<keyword evidence="6" id="KW-0915">Sodium</keyword>
<dbReference type="GO" id="GO:0005886">
    <property type="term" value="C:plasma membrane"/>
    <property type="evidence" value="ECO:0007669"/>
    <property type="project" value="TreeGrafter"/>
</dbReference>
<protein>
    <submittedName>
        <fullName evidence="13">SCNN1B</fullName>
    </submittedName>
</protein>
<keyword evidence="5 12" id="KW-1133">Transmembrane helix</keyword>
<evidence type="ECO:0000256" key="1">
    <source>
        <dbReference type="ARBA" id="ARBA00004141"/>
    </source>
</evidence>
<evidence type="ECO:0000256" key="6">
    <source>
        <dbReference type="ARBA" id="ARBA00023053"/>
    </source>
</evidence>
<dbReference type="Gene3D" id="2.60.470.10">
    <property type="entry name" value="Acid-sensing ion channels like domains"/>
    <property type="match status" value="1"/>
</dbReference>
<evidence type="ECO:0000256" key="8">
    <source>
        <dbReference type="ARBA" id="ARBA00023136"/>
    </source>
</evidence>
<dbReference type="InterPro" id="IPR001873">
    <property type="entry name" value="ENaC"/>
</dbReference>
<evidence type="ECO:0000256" key="7">
    <source>
        <dbReference type="ARBA" id="ARBA00023065"/>
    </source>
</evidence>
<keyword evidence="8 12" id="KW-0472">Membrane</keyword>
<name>A0A6J8ESC4_MYTCO</name>
<evidence type="ECO:0000256" key="5">
    <source>
        <dbReference type="ARBA" id="ARBA00022989"/>
    </source>
</evidence>
<dbReference type="EMBL" id="CACVKT020009808">
    <property type="protein sequence ID" value="CAC5423529.1"/>
    <property type="molecule type" value="Genomic_DNA"/>
</dbReference>
<evidence type="ECO:0000256" key="9">
    <source>
        <dbReference type="ARBA" id="ARBA00023201"/>
    </source>
</evidence>
<dbReference type="Pfam" id="PF00858">
    <property type="entry name" value="ASC"/>
    <property type="match status" value="1"/>
</dbReference>
<organism evidence="13 14">
    <name type="scientific">Mytilus coruscus</name>
    <name type="common">Sea mussel</name>
    <dbReference type="NCBI Taxonomy" id="42192"/>
    <lineage>
        <taxon>Eukaryota</taxon>
        <taxon>Metazoa</taxon>
        <taxon>Spiralia</taxon>
        <taxon>Lophotrochozoa</taxon>
        <taxon>Mollusca</taxon>
        <taxon>Bivalvia</taxon>
        <taxon>Autobranchia</taxon>
        <taxon>Pteriomorphia</taxon>
        <taxon>Mytilida</taxon>
        <taxon>Mytiloidea</taxon>
        <taxon>Mytilidae</taxon>
        <taxon>Mytilinae</taxon>
        <taxon>Mytilus</taxon>
    </lineage>
</organism>
<evidence type="ECO:0000256" key="3">
    <source>
        <dbReference type="ARBA" id="ARBA00022461"/>
    </source>
</evidence>
<keyword evidence="14" id="KW-1185">Reference proteome</keyword>
<evidence type="ECO:0000256" key="11">
    <source>
        <dbReference type="RuleBase" id="RU000679"/>
    </source>
</evidence>
<keyword evidence="3 11" id="KW-0894">Sodium channel</keyword>
<keyword evidence="10 11" id="KW-0407">Ion channel</keyword>
<feature type="transmembrane region" description="Helical" evidence="12">
    <location>
        <begin position="514"/>
        <end position="540"/>
    </location>
</feature>
<dbReference type="Proteomes" id="UP000507470">
    <property type="component" value="Unassembled WGS sequence"/>
</dbReference>
<dbReference type="Gene3D" id="1.10.287.770">
    <property type="entry name" value="YojJ-like"/>
    <property type="match status" value="1"/>
</dbReference>
<evidence type="ECO:0000313" key="13">
    <source>
        <dbReference type="EMBL" id="CAC5423529.1"/>
    </source>
</evidence>
<sequence>MKEDSKKNTQIRSLLTDVGSESSIHGISRIVSDRPIYLRLLWLIAFLVALSFGLYQVSTIIHLFLKYSVKTNVEVRYSPIAFPAITICNLNIIKKSESGNLGNQNLQRILNGSYSYSTTLPTLIQTSTTTTPPGTQHPTSTTTHSSILNIPNIIPTTVVTPDLNLNLSTLSNWNTRSDFYGSSDQLHPEPGEFQEDYIAYQTFIEEYQTLERNIKVHAGHKIENMLLECTYAGQSCERPSKNIVTPDYGNCYTLQSRRYISGTSGPLGGMTLTINLENHEAIEKMTEGFGLRLALHEVGSFPLPLEKGMTISGGFETSLALKLTTIQRKGPPYGDCEDSVEYFKRHLVRYTTQGCIQTCWETHVAAHCGCIDGYLTSEIHFFTDHKLNVTEIPNSTVTGCYTTAEKDCFAKLRRDFLMSVSTYCTCPPPCFENVYTTSFSGAIWPHETKLAELKNTSCARYENSTACRLDMLTSSTLRSNFLKLHIYFEELNYEQIVEEPMYDITQVIADIGGSLGLCVGVSLLCVFEAVEAIVGVLLALKRKIQGQTRVKAQFN</sequence>
<keyword evidence="9 11" id="KW-0739">Sodium transport</keyword>
<keyword evidence="2 11" id="KW-0813">Transport</keyword>
<dbReference type="AlphaFoldDB" id="A0A6J8ESC4"/>
<evidence type="ECO:0000313" key="14">
    <source>
        <dbReference type="Proteomes" id="UP000507470"/>
    </source>
</evidence>
<keyword evidence="7 11" id="KW-0406">Ion transport</keyword>